<dbReference type="NCBIfam" id="TIGR04440">
    <property type="entry name" value="glyco_TIGR04440"/>
    <property type="match status" value="1"/>
</dbReference>
<name>A0A6J7NE61_9ZZZZ</name>
<evidence type="ECO:0000313" key="4">
    <source>
        <dbReference type="EMBL" id="CAB5073496.1"/>
    </source>
</evidence>
<evidence type="ECO:0000313" key="1">
    <source>
        <dbReference type="EMBL" id="CAB4757281.1"/>
    </source>
</evidence>
<evidence type="ECO:0000313" key="3">
    <source>
        <dbReference type="EMBL" id="CAB5021132.1"/>
    </source>
</evidence>
<dbReference type="SUPFAM" id="SSF53448">
    <property type="entry name" value="Nucleotide-diphospho-sugar transferases"/>
    <property type="match status" value="1"/>
</dbReference>
<dbReference type="AlphaFoldDB" id="A0A6J7NE61"/>
<dbReference type="EMBL" id="CAFBPO010000008">
    <property type="protein sequence ID" value="CAB5021132.1"/>
    <property type="molecule type" value="Genomic_DNA"/>
</dbReference>
<gene>
    <name evidence="1" type="ORF">UFOPK2850_00858</name>
    <name evidence="2" type="ORF">UFOPK3982_01029</name>
    <name evidence="3" type="ORF">UFOPK4120_00858</name>
    <name evidence="4" type="ORF">UFOPK4404_00877</name>
</gene>
<organism evidence="2">
    <name type="scientific">freshwater metagenome</name>
    <dbReference type="NCBI Taxonomy" id="449393"/>
    <lineage>
        <taxon>unclassified sequences</taxon>
        <taxon>metagenomes</taxon>
        <taxon>ecological metagenomes</taxon>
    </lineage>
</organism>
<dbReference type="EMBL" id="CAFBOO010000008">
    <property type="protein sequence ID" value="CAB4989142.1"/>
    <property type="molecule type" value="Genomic_DNA"/>
</dbReference>
<protein>
    <submittedName>
        <fullName evidence="2">Unannotated protein</fullName>
    </submittedName>
</protein>
<reference evidence="2" key="1">
    <citation type="submission" date="2020-05" db="EMBL/GenBank/DDBJ databases">
        <authorList>
            <person name="Chiriac C."/>
            <person name="Salcher M."/>
            <person name="Ghai R."/>
            <person name="Kavagutti S V."/>
        </authorList>
    </citation>
    <scope>NUCLEOTIDE SEQUENCE</scope>
</reference>
<dbReference type="EMBL" id="CAFBQY010000008">
    <property type="protein sequence ID" value="CAB5073496.1"/>
    <property type="molecule type" value="Genomic_DNA"/>
</dbReference>
<proteinExistence type="predicted"/>
<dbReference type="InterPro" id="IPR029044">
    <property type="entry name" value="Nucleotide-diphossugar_trans"/>
</dbReference>
<evidence type="ECO:0000313" key="2">
    <source>
        <dbReference type="EMBL" id="CAB4989142.1"/>
    </source>
</evidence>
<dbReference type="InterPro" id="IPR031042">
    <property type="entry name" value="Glyco_TIGR04440"/>
</dbReference>
<accession>A0A6J7NE61</accession>
<dbReference type="EMBL" id="CAEZZH010000009">
    <property type="protein sequence ID" value="CAB4757281.1"/>
    <property type="molecule type" value="Genomic_DNA"/>
</dbReference>
<sequence>MDLSDVTVVVLSRGREEILARTLAYWAEVNISVLVLHNTNAPLSEALLSSNIEYHVDQVAYGERCGHVPEHLQTEFAILCADDEIFIPSAIFAMKMALRSSPSLSSVGGSTIAIGKYGPILTGTHSYSNMQSYVNNGSDCTERLQNHFNDGAGYRNGGIYRLLRKDLMIELMETFHEVASISTPYIYEVTGEIIVNAYGPSLYLENVYWIRNWINAPVGHKYWDRKLYFANWMSEVKYDEEVQRWNHILMSHLQLPANNYKECIENVVRLRQSSEEREIASLSRRLIPISVNIKWFIRKMLIPKTLPNSVDTSLGRMHNSGAIFTRSEIFHAISFLV</sequence>